<dbReference type="EMBL" id="CBXE010000047">
    <property type="protein sequence ID" value="CDL80157.1"/>
    <property type="molecule type" value="Genomic_DNA"/>
</dbReference>
<organism evidence="1 2">
    <name type="scientific">Xenorhabdus cabanillasii JM26</name>
    <dbReference type="NCBI Taxonomy" id="1427517"/>
    <lineage>
        <taxon>Bacteria</taxon>
        <taxon>Pseudomonadati</taxon>
        <taxon>Pseudomonadota</taxon>
        <taxon>Gammaproteobacteria</taxon>
        <taxon>Enterobacterales</taxon>
        <taxon>Morganellaceae</taxon>
        <taxon>Xenorhabdus</taxon>
    </lineage>
</organism>
<name>W1INT7_9GAMM</name>
<gene>
    <name evidence="1" type="ORF">XCR1_1400003</name>
</gene>
<reference evidence="1 2" key="1">
    <citation type="submission" date="2013-11" db="EMBL/GenBank/DDBJ databases">
        <title>Draft genome sequence and annotation of the entomopathogenic bacterium, Xenorhabdus cabanillasi strain JM26.</title>
        <authorList>
            <person name="Gualtieri M."/>
            <person name="Ogier J.C."/>
            <person name="Pages S."/>
            <person name="Givaudan A."/>
            <person name="Gaudriault S."/>
        </authorList>
    </citation>
    <scope>NUCLEOTIDE SEQUENCE [LARGE SCALE GENOMIC DNA]</scope>
    <source>
        <strain evidence="1 2">JM26</strain>
    </source>
</reference>
<proteinExistence type="predicted"/>
<evidence type="ECO:0000313" key="1">
    <source>
        <dbReference type="EMBL" id="CDL80157.1"/>
    </source>
</evidence>
<dbReference type="Proteomes" id="UP000019197">
    <property type="component" value="Unassembled WGS sequence"/>
</dbReference>
<dbReference type="AlphaFoldDB" id="W1INT7"/>
<comment type="caution">
    <text evidence="1">The sequence shown here is derived from an EMBL/GenBank/DDBJ whole genome shotgun (WGS) entry which is preliminary data.</text>
</comment>
<accession>W1INT7</accession>
<evidence type="ECO:0000313" key="2">
    <source>
        <dbReference type="Proteomes" id="UP000019197"/>
    </source>
</evidence>
<sequence>MTGPQFLLIPFLHKRALLGGLSIYPWRFWVSVLADNGIAYKAVNPTKNNDFLMFMIEFPVFPYLTVK</sequence>
<protein>
    <submittedName>
        <fullName evidence="1">Uncharacterized protein</fullName>
    </submittedName>
</protein>